<accession>A0A6G3T7V2</accession>
<protein>
    <submittedName>
        <fullName evidence="3">Serine/threonine protein kinase</fullName>
    </submittedName>
</protein>
<keyword evidence="2" id="KW-0812">Transmembrane</keyword>
<name>A0A6G3T7V2_9ACTN</name>
<keyword evidence="2" id="KW-1133">Transmembrane helix</keyword>
<evidence type="ECO:0000313" key="3">
    <source>
        <dbReference type="EMBL" id="NEC32807.1"/>
    </source>
</evidence>
<sequence>PRAEVPTAAYTARNPRSAPPAQHRGARRRRRPGPPARVALPVLLLALACYAVGFWALTRI</sequence>
<dbReference type="EMBL" id="JAAGMQ010000181">
    <property type="protein sequence ID" value="NEC32807.1"/>
    <property type="molecule type" value="Genomic_DNA"/>
</dbReference>
<evidence type="ECO:0000256" key="2">
    <source>
        <dbReference type="SAM" id="Phobius"/>
    </source>
</evidence>
<evidence type="ECO:0000256" key="1">
    <source>
        <dbReference type="SAM" id="MobiDB-lite"/>
    </source>
</evidence>
<proteinExistence type="predicted"/>
<feature type="transmembrane region" description="Helical" evidence="2">
    <location>
        <begin position="38"/>
        <end position="57"/>
    </location>
</feature>
<feature type="non-terminal residue" evidence="3">
    <location>
        <position position="1"/>
    </location>
</feature>
<dbReference type="Proteomes" id="UP000475666">
    <property type="component" value="Unassembled WGS sequence"/>
</dbReference>
<dbReference type="GO" id="GO:0004674">
    <property type="term" value="F:protein serine/threonine kinase activity"/>
    <property type="evidence" value="ECO:0007669"/>
    <property type="project" value="UniProtKB-KW"/>
</dbReference>
<dbReference type="AlphaFoldDB" id="A0A6G3T7V2"/>
<gene>
    <name evidence="3" type="ORF">G3I66_06390</name>
</gene>
<evidence type="ECO:0000313" key="4">
    <source>
        <dbReference type="Proteomes" id="UP000475666"/>
    </source>
</evidence>
<feature type="region of interest" description="Disordered" evidence="1">
    <location>
        <begin position="1"/>
        <end position="34"/>
    </location>
</feature>
<comment type="caution">
    <text evidence="3">The sequence shown here is derived from an EMBL/GenBank/DDBJ whole genome shotgun (WGS) entry which is preliminary data.</text>
</comment>
<keyword evidence="2" id="KW-0472">Membrane</keyword>
<keyword evidence="3" id="KW-0808">Transferase</keyword>
<keyword evidence="3" id="KW-0418">Kinase</keyword>
<reference evidence="3 4" key="1">
    <citation type="submission" date="2020-01" db="EMBL/GenBank/DDBJ databases">
        <title>Insect and environment-associated Actinomycetes.</title>
        <authorList>
            <person name="Currrie C."/>
            <person name="Chevrette M."/>
            <person name="Carlson C."/>
            <person name="Stubbendieck R."/>
            <person name="Wendt-Pienkowski E."/>
        </authorList>
    </citation>
    <scope>NUCLEOTIDE SEQUENCE [LARGE SCALE GENOMIC DNA]</scope>
    <source>
        <strain evidence="3 4">SID7739</strain>
    </source>
</reference>
<organism evidence="3 4">
    <name type="scientific">Streptomyces rubrogriseus</name>
    <dbReference type="NCBI Taxonomy" id="194673"/>
    <lineage>
        <taxon>Bacteria</taxon>
        <taxon>Bacillati</taxon>
        <taxon>Actinomycetota</taxon>
        <taxon>Actinomycetes</taxon>
        <taxon>Kitasatosporales</taxon>
        <taxon>Streptomycetaceae</taxon>
        <taxon>Streptomyces</taxon>
        <taxon>Streptomyces violaceoruber group</taxon>
    </lineage>
</organism>
<keyword evidence="3" id="KW-0723">Serine/threonine-protein kinase</keyword>